<evidence type="ECO:0000313" key="4">
    <source>
        <dbReference type="EMBL" id="GAB94766.1"/>
    </source>
</evidence>
<dbReference type="RefSeq" id="WP_006591298.1">
    <property type="nucleotide sequence ID" value="NZ_BAHD01000011.1"/>
</dbReference>
<dbReference type="InterPro" id="IPR006016">
    <property type="entry name" value="UspA"/>
</dbReference>
<organism evidence="4 5">
    <name type="scientific">Kineosphaera limosa NBRC 100340</name>
    <dbReference type="NCBI Taxonomy" id="1184609"/>
    <lineage>
        <taxon>Bacteria</taxon>
        <taxon>Bacillati</taxon>
        <taxon>Actinomycetota</taxon>
        <taxon>Actinomycetes</taxon>
        <taxon>Micrococcales</taxon>
        <taxon>Dermatophilaceae</taxon>
        <taxon>Kineosphaera</taxon>
    </lineage>
</organism>
<dbReference type="OrthoDB" id="5242641at2"/>
<dbReference type="STRING" id="1184609.KILIM_011_00390"/>
<dbReference type="EMBL" id="BAHD01000011">
    <property type="protein sequence ID" value="GAB94766.1"/>
    <property type="molecule type" value="Genomic_DNA"/>
</dbReference>
<comment type="caution">
    <text evidence="4">The sequence shown here is derived from an EMBL/GenBank/DDBJ whole genome shotgun (WGS) entry which is preliminary data.</text>
</comment>
<protein>
    <recommendedName>
        <fullName evidence="3">UspA domain-containing protein</fullName>
    </recommendedName>
</protein>
<dbReference type="PANTHER" id="PTHR46268:SF15">
    <property type="entry name" value="UNIVERSAL STRESS PROTEIN HP_0031"/>
    <property type="match status" value="1"/>
</dbReference>
<evidence type="ECO:0000259" key="3">
    <source>
        <dbReference type="Pfam" id="PF00582"/>
    </source>
</evidence>
<accession>K6WLT8</accession>
<reference evidence="4 5" key="1">
    <citation type="submission" date="2012-08" db="EMBL/GenBank/DDBJ databases">
        <title>Whole genome shotgun sequence of Kineosphaera limosa NBRC 100340.</title>
        <authorList>
            <person name="Yoshida I."/>
            <person name="Isaki S."/>
            <person name="Hosoyama A."/>
            <person name="Tsuchikane K."/>
            <person name="Katsumata H."/>
            <person name="Ando Y."/>
            <person name="Ohji S."/>
            <person name="Hamada M."/>
            <person name="Tamura T."/>
            <person name="Yamazoe A."/>
            <person name="Yamazaki S."/>
            <person name="Fujita N."/>
        </authorList>
    </citation>
    <scope>NUCLEOTIDE SEQUENCE [LARGE SCALE GENOMIC DNA]</scope>
    <source>
        <strain evidence="4 5">NBRC 100340</strain>
    </source>
</reference>
<evidence type="ECO:0000256" key="1">
    <source>
        <dbReference type="ARBA" id="ARBA00008791"/>
    </source>
</evidence>
<dbReference type="SUPFAM" id="SSF52402">
    <property type="entry name" value="Adenine nucleotide alpha hydrolases-like"/>
    <property type="match status" value="2"/>
</dbReference>
<gene>
    <name evidence="4" type="ORF">KILIM_011_00390</name>
</gene>
<dbReference type="Gene3D" id="3.40.50.12370">
    <property type="match status" value="1"/>
</dbReference>
<feature type="region of interest" description="Disordered" evidence="2">
    <location>
        <begin position="292"/>
        <end position="315"/>
    </location>
</feature>
<evidence type="ECO:0000256" key="2">
    <source>
        <dbReference type="SAM" id="MobiDB-lite"/>
    </source>
</evidence>
<dbReference type="Proteomes" id="UP000008366">
    <property type="component" value="Unassembled WGS sequence"/>
</dbReference>
<feature type="domain" description="UspA" evidence="3">
    <location>
        <begin position="7"/>
        <end position="141"/>
    </location>
</feature>
<name>K6WLT8_9MICO</name>
<dbReference type="CDD" id="cd00293">
    <property type="entry name" value="USP-like"/>
    <property type="match status" value="1"/>
</dbReference>
<feature type="compositionally biased region" description="Acidic residues" evidence="2">
    <location>
        <begin position="296"/>
        <end position="306"/>
    </location>
</feature>
<comment type="similarity">
    <text evidence="1">Belongs to the universal stress protein A family.</text>
</comment>
<sequence>MNQIRYLVGYRPHERGQDALSLAVVLAESFDAALDVVFVVREHSAYAPAYPPVGREEPIVAQHARNWLAEAAASVPEGIEVATHVRYAPSVAEGLMGTADELDSALIVIGSGSAGIVRRHQLGAVASTLLHRATRPVTLVPSSYRTTGPIERIDCAVGLRPGGQSLLNEAVEAAARRDLPLRLITMVDIDRDDLPDDDPAPDPDPEQFVRGHVDELLARAVAQHGAPTSTDLVIARGGIQEAVESVPWDDASILLVGSSRLAEPRRFFLGSTAYSLLRTLSVPVVAIPTGARFDGAETDGTTETDSDTAKGGAGA</sequence>
<proteinExistence type="inferred from homology"/>
<dbReference type="PANTHER" id="PTHR46268">
    <property type="entry name" value="STRESS RESPONSE PROTEIN NHAX"/>
    <property type="match status" value="1"/>
</dbReference>
<dbReference type="eggNOG" id="COG0589">
    <property type="taxonomic scope" value="Bacteria"/>
</dbReference>
<dbReference type="Pfam" id="PF00582">
    <property type="entry name" value="Usp"/>
    <property type="match status" value="2"/>
</dbReference>
<feature type="domain" description="UspA" evidence="3">
    <location>
        <begin position="151"/>
        <end position="288"/>
    </location>
</feature>
<evidence type="ECO:0000313" key="5">
    <source>
        <dbReference type="Proteomes" id="UP000008366"/>
    </source>
</evidence>
<keyword evidence="5" id="KW-1185">Reference proteome</keyword>
<dbReference type="AlphaFoldDB" id="K6WLT8"/>